<dbReference type="InterPro" id="IPR000524">
    <property type="entry name" value="Tscrpt_reg_HTH_GntR"/>
</dbReference>
<accession>A0A370L9X8</accession>
<dbReference type="Pfam" id="PF00392">
    <property type="entry name" value="GntR"/>
    <property type="match status" value="1"/>
</dbReference>
<keyword evidence="1" id="KW-0805">Transcription regulation</keyword>
<dbReference type="InterPro" id="IPR011711">
    <property type="entry name" value="GntR_C"/>
</dbReference>
<dbReference type="InterPro" id="IPR036390">
    <property type="entry name" value="WH_DNA-bd_sf"/>
</dbReference>
<proteinExistence type="predicted"/>
<protein>
    <submittedName>
        <fullName evidence="5">FCD domain-containing protein</fullName>
    </submittedName>
</protein>
<evidence type="ECO:0000256" key="2">
    <source>
        <dbReference type="ARBA" id="ARBA00023125"/>
    </source>
</evidence>
<evidence type="ECO:0000259" key="4">
    <source>
        <dbReference type="PROSITE" id="PS50949"/>
    </source>
</evidence>
<gene>
    <name evidence="5" type="ORF">DWE98_05945</name>
</gene>
<dbReference type="CDD" id="cd07377">
    <property type="entry name" value="WHTH_GntR"/>
    <property type="match status" value="1"/>
</dbReference>
<keyword evidence="2" id="KW-0238">DNA-binding</keyword>
<dbReference type="SMART" id="SM00345">
    <property type="entry name" value="HTH_GNTR"/>
    <property type="match status" value="1"/>
</dbReference>
<evidence type="ECO:0000256" key="1">
    <source>
        <dbReference type="ARBA" id="ARBA00023015"/>
    </source>
</evidence>
<dbReference type="SUPFAM" id="SSF46785">
    <property type="entry name" value="Winged helix' DNA-binding domain"/>
    <property type="match status" value="1"/>
</dbReference>
<dbReference type="PANTHER" id="PTHR43537">
    <property type="entry name" value="TRANSCRIPTIONAL REGULATOR, GNTR FAMILY"/>
    <property type="match status" value="1"/>
</dbReference>
<dbReference type="Proteomes" id="UP000255207">
    <property type="component" value="Unassembled WGS sequence"/>
</dbReference>
<dbReference type="SUPFAM" id="SSF48008">
    <property type="entry name" value="GntR ligand-binding domain-like"/>
    <property type="match status" value="1"/>
</dbReference>
<dbReference type="InterPro" id="IPR036388">
    <property type="entry name" value="WH-like_DNA-bd_sf"/>
</dbReference>
<dbReference type="OrthoDB" id="8247358at2"/>
<dbReference type="PROSITE" id="PS50949">
    <property type="entry name" value="HTH_GNTR"/>
    <property type="match status" value="1"/>
</dbReference>
<sequence length="233" mass="25851">MNATEDALTILRTRSLSGVLEREIEKAILGGEIPPGKRVNENLLATRFGTSRGPVREALRALEGLGLVELIPNRGVFIRQPAVEEAIEIYDVRTVLFGLAGKLLAERVGDAQVARLKEYLEQMEEAARSRDFDRYYPLNLAFHEFIIDACGNATLAAQYRGLVKKLHLFRARSLVQGGGLEVSNSEHREMVEAVAARDPERAQRAHSDHVARAKARLLAAYQKAEAQAPRLTN</sequence>
<dbReference type="Gene3D" id="1.10.10.10">
    <property type="entry name" value="Winged helix-like DNA-binding domain superfamily/Winged helix DNA-binding domain"/>
    <property type="match status" value="1"/>
</dbReference>
<organism evidence="5 6">
    <name type="scientific">Bosea caraganae</name>
    <dbReference type="NCBI Taxonomy" id="2763117"/>
    <lineage>
        <taxon>Bacteria</taxon>
        <taxon>Pseudomonadati</taxon>
        <taxon>Pseudomonadota</taxon>
        <taxon>Alphaproteobacteria</taxon>
        <taxon>Hyphomicrobiales</taxon>
        <taxon>Boseaceae</taxon>
        <taxon>Bosea</taxon>
    </lineage>
</organism>
<keyword evidence="6" id="KW-1185">Reference proteome</keyword>
<feature type="domain" description="HTH gntR-type" evidence="4">
    <location>
        <begin position="14"/>
        <end position="81"/>
    </location>
</feature>
<dbReference type="SMART" id="SM00895">
    <property type="entry name" value="FCD"/>
    <property type="match status" value="1"/>
</dbReference>
<dbReference type="PANTHER" id="PTHR43537:SF24">
    <property type="entry name" value="GLUCONATE OPERON TRANSCRIPTIONAL REPRESSOR"/>
    <property type="match status" value="1"/>
</dbReference>
<reference evidence="6" key="1">
    <citation type="submission" date="2018-07" db="EMBL/GenBank/DDBJ databases">
        <authorList>
            <person name="Safronova V.I."/>
            <person name="Chirak E.R."/>
            <person name="Sazanova A.L."/>
        </authorList>
    </citation>
    <scope>NUCLEOTIDE SEQUENCE [LARGE SCALE GENOMIC DNA]</scope>
    <source>
        <strain evidence="6">RCAM04685</strain>
    </source>
</reference>
<dbReference type="GO" id="GO:0003677">
    <property type="term" value="F:DNA binding"/>
    <property type="evidence" value="ECO:0007669"/>
    <property type="project" value="UniProtKB-KW"/>
</dbReference>
<name>A0A370L9X8_9HYPH</name>
<evidence type="ECO:0000313" key="5">
    <source>
        <dbReference type="EMBL" id="RDJ28134.1"/>
    </source>
</evidence>
<comment type="caution">
    <text evidence="5">The sequence shown here is derived from an EMBL/GenBank/DDBJ whole genome shotgun (WGS) entry which is preliminary data.</text>
</comment>
<dbReference type="Pfam" id="PF07729">
    <property type="entry name" value="FCD"/>
    <property type="match status" value="1"/>
</dbReference>
<dbReference type="RefSeq" id="WP_114828259.1">
    <property type="nucleotide sequence ID" value="NZ_QQTO01000037.1"/>
</dbReference>
<dbReference type="GO" id="GO:0003700">
    <property type="term" value="F:DNA-binding transcription factor activity"/>
    <property type="evidence" value="ECO:0007669"/>
    <property type="project" value="InterPro"/>
</dbReference>
<evidence type="ECO:0000256" key="3">
    <source>
        <dbReference type="ARBA" id="ARBA00023163"/>
    </source>
</evidence>
<dbReference type="AlphaFoldDB" id="A0A370L9X8"/>
<dbReference type="InterPro" id="IPR008920">
    <property type="entry name" value="TF_FadR/GntR_C"/>
</dbReference>
<dbReference type="Gene3D" id="1.20.120.530">
    <property type="entry name" value="GntR ligand-binding domain-like"/>
    <property type="match status" value="1"/>
</dbReference>
<keyword evidence="3" id="KW-0804">Transcription</keyword>
<evidence type="ECO:0000313" key="6">
    <source>
        <dbReference type="Proteomes" id="UP000255207"/>
    </source>
</evidence>
<dbReference type="EMBL" id="QQTP01000002">
    <property type="protein sequence ID" value="RDJ28134.1"/>
    <property type="molecule type" value="Genomic_DNA"/>
</dbReference>